<dbReference type="Pfam" id="PF04679">
    <property type="entry name" value="DNA_ligase_A_C"/>
    <property type="match status" value="1"/>
</dbReference>
<dbReference type="Proteomes" id="UP000198534">
    <property type="component" value="Unassembled WGS sequence"/>
</dbReference>
<evidence type="ECO:0000256" key="4">
    <source>
        <dbReference type="ARBA" id="ARBA00034003"/>
    </source>
</evidence>
<feature type="domain" description="ATP-dependent DNA ligase family profile" evidence="5">
    <location>
        <begin position="104"/>
        <end position="196"/>
    </location>
</feature>
<evidence type="ECO:0000256" key="2">
    <source>
        <dbReference type="ARBA" id="ARBA00012727"/>
    </source>
</evidence>
<dbReference type="GO" id="GO:0006281">
    <property type="term" value="P:DNA repair"/>
    <property type="evidence" value="ECO:0007669"/>
    <property type="project" value="InterPro"/>
</dbReference>
<protein>
    <recommendedName>
        <fullName evidence="2">DNA ligase (ATP)</fullName>
        <ecNumber evidence="2">6.5.1.1</ecNumber>
    </recommendedName>
</protein>
<dbReference type="PROSITE" id="PS50160">
    <property type="entry name" value="DNA_LIGASE_A3"/>
    <property type="match status" value="1"/>
</dbReference>
<dbReference type="SUPFAM" id="SSF56091">
    <property type="entry name" value="DNA ligase/mRNA capping enzyme, catalytic domain"/>
    <property type="match status" value="1"/>
</dbReference>
<dbReference type="GO" id="GO:0005524">
    <property type="term" value="F:ATP binding"/>
    <property type="evidence" value="ECO:0007669"/>
    <property type="project" value="InterPro"/>
</dbReference>
<dbReference type="EC" id="6.5.1.1" evidence="2"/>
<dbReference type="GO" id="GO:0003910">
    <property type="term" value="F:DNA ligase (ATP) activity"/>
    <property type="evidence" value="ECO:0007669"/>
    <property type="project" value="UniProtKB-EC"/>
</dbReference>
<evidence type="ECO:0000259" key="5">
    <source>
        <dbReference type="PROSITE" id="PS50160"/>
    </source>
</evidence>
<comment type="similarity">
    <text evidence="1">Belongs to the ATP-dependent DNA ligase family.</text>
</comment>
<dbReference type="RefSeq" id="WP_091739673.1">
    <property type="nucleotide sequence ID" value="NZ_FNNQ01000008.1"/>
</dbReference>
<dbReference type="GO" id="GO:0006310">
    <property type="term" value="P:DNA recombination"/>
    <property type="evidence" value="ECO:0007669"/>
    <property type="project" value="InterPro"/>
</dbReference>
<name>A0A1H2XYI0_9BACL</name>
<comment type="catalytic activity">
    <reaction evidence="4">
        <text>ATP + (deoxyribonucleotide)n-3'-hydroxyl + 5'-phospho-(deoxyribonucleotide)m = (deoxyribonucleotide)n+m + AMP + diphosphate.</text>
        <dbReference type="EC" id="6.5.1.1"/>
    </reaction>
</comment>
<proteinExistence type="inferred from homology"/>
<keyword evidence="7" id="KW-1185">Reference proteome</keyword>
<dbReference type="STRING" id="1048340.SAMN05444487_10882"/>
<sequence>MLKRISPMKPMLRDEVFQSKNWLYQAKWDGVRMLAYLDQGNIRLINGKGADRTERYPDMIASLSRLPFTNVILDGELVVFHQGKSDFFQILKRDLVSASHRIQILARQLPVHFMIFDLLYEESRLLIDQYLSYRQARLQDLFSHVKEERIQQTDSFDDGSALWEETRHRGWEGIIMKEREGLYHPGGKHPTWQKVKHFRLLTATVSGVILGTGGVHSLALALPEGKNGWRYIGRAGSGLSAEERQILADWYPSQERSSPTVVNPPSDRDIHWIVPSLQVKVRYLEWTPVGSLRSPRIEGFLSSSSSI</sequence>
<reference evidence="6 7" key="1">
    <citation type="submission" date="2016-10" db="EMBL/GenBank/DDBJ databases">
        <authorList>
            <person name="de Groot N.N."/>
        </authorList>
    </citation>
    <scope>NUCLEOTIDE SEQUENCE [LARGE SCALE GENOMIC DNA]</scope>
    <source>
        <strain evidence="6 7">DSM 45610</strain>
    </source>
</reference>
<dbReference type="CDD" id="cd07906">
    <property type="entry name" value="Adenylation_DNA_ligase_LigD_LigC"/>
    <property type="match status" value="1"/>
</dbReference>
<dbReference type="InterPro" id="IPR050191">
    <property type="entry name" value="ATP-dep_DNA_ligase"/>
</dbReference>
<dbReference type="Gene3D" id="2.40.50.140">
    <property type="entry name" value="Nucleic acid-binding proteins"/>
    <property type="match status" value="1"/>
</dbReference>
<dbReference type="InterPro" id="IPR012340">
    <property type="entry name" value="NA-bd_OB-fold"/>
</dbReference>
<organism evidence="6 7">
    <name type="scientific">Marininema mesophilum</name>
    <dbReference type="NCBI Taxonomy" id="1048340"/>
    <lineage>
        <taxon>Bacteria</taxon>
        <taxon>Bacillati</taxon>
        <taxon>Bacillota</taxon>
        <taxon>Bacilli</taxon>
        <taxon>Bacillales</taxon>
        <taxon>Thermoactinomycetaceae</taxon>
        <taxon>Marininema</taxon>
    </lineage>
</organism>
<accession>A0A1H2XYI0</accession>
<evidence type="ECO:0000313" key="7">
    <source>
        <dbReference type="Proteomes" id="UP000198534"/>
    </source>
</evidence>
<dbReference type="OrthoDB" id="9802472at2"/>
<dbReference type="PANTHER" id="PTHR45674">
    <property type="entry name" value="DNA LIGASE 1/3 FAMILY MEMBER"/>
    <property type="match status" value="1"/>
</dbReference>
<dbReference type="AlphaFoldDB" id="A0A1H2XYI0"/>
<gene>
    <name evidence="6" type="ORF">SAMN05444487_10882</name>
</gene>
<dbReference type="EMBL" id="FNNQ01000008">
    <property type="protein sequence ID" value="SDW97379.1"/>
    <property type="molecule type" value="Genomic_DNA"/>
</dbReference>
<dbReference type="PANTHER" id="PTHR45674:SF4">
    <property type="entry name" value="DNA LIGASE 1"/>
    <property type="match status" value="1"/>
</dbReference>
<dbReference type="Pfam" id="PF01068">
    <property type="entry name" value="DNA_ligase_A_M"/>
    <property type="match status" value="1"/>
</dbReference>
<dbReference type="InterPro" id="IPR012309">
    <property type="entry name" value="DNA_ligase_ATP-dep_C"/>
</dbReference>
<evidence type="ECO:0000256" key="3">
    <source>
        <dbReference type="ARBA" id="ARBA00022598"/>
    </source>
</evidence>
<dbReference type="Gene3D" id="3.30.1490.70">
    <property type="match status" value="1"/>
</dbReference>
<dbReference type="Gene3D" id="3.30.470.30">
    <property type="entry name" value="DNA ligase/mRNA capping enzyme"/>
    <property type="match status" value="1"/>
</dbReference>
<keyword evidence="3" id="KW-0436">Ligase</keyword>
<dbReference type="SUPFAM" id="SSF50249">
    <property type="entry name" value="Nucleic acid-binding proteins"/>
    <property type="match status" value="1"/>
</dbReference>
<evidence type="ECO:0000313" key="6">
    <source>
        <dbReference type="EMBL" id="SDW97379.1"/>
    </source>
</evidence>
<evidence type="ECO:0000256" key="1">
    <source>
        <dbReference type="ARBA" id="ARBA00007572"/>
    </source>
</evidence>
<dbReference type="InterPro" id="IPR012310">
    <property type="entry name" value="DNA_ligase_ATP-dep_cent"/>
</dbReference>